<keyword evidence="4" id="KW-0106">Calcium</keyword>
<keyword evidence="2 4" id="KW-0677">Repeat</keyword>
<feature type="compositionally biased region" description="Basic residues" evidence="5">
    <location>
        <begin position="1216"/>
        <end position="1226"/>
    </location>
</feature>
<comment type="similarity">
    <text evidence="1 4">Belongs to the annexin family.</text>
</comment>
<evidence type="ECO:0000259" key="6">
    <source>
        <dbReference type="Pfam" id="PF20670"/>
    </source>
</evidence>
<dbReference type="InterPro" id="IPR018252">
    <property type="entry name" value="Annexin_repeat_CS"/>
</dbReference>
<feature type="compositionally biased region" description="Basic residues" evidence="5">
    <location>
        <begin position="766"/>
        <end position="777"/>
    </location>
</feature>
<feature type="region of interest" description="Disordered" evidence="5">
    <location>
        <begin position="1116"/>
        <end position="1183"/>
    </location>
</feature>
<feature type="compositionally biased region" description="Acidic residues" evidence="5">
    <location>
        <begin position="730"/>
        <end position="763"/>
    </location>
</feature>
<accession>A0ABR1FHW4</accession>
<keyword evidence="8" id="KW-1185">Reference proteome</keyword>
<dbReference type="PRINTS" id="PR00196">
    <property type="entry name" value="ANNEXIN"/>
</dbReference>
<feature type="region of interest" description="Disordered" evidence="5">
    <location>
        <begin position="717"/>
        <end position="803"/>
    </location>
</feature>
<dbReference type="InterPro" id="IPR037104">
    <property type="entry name" value="Annexin_sf"/>
</dbReference>
<name>A0ABR1FHW4_AURAN</name>
<protein>
    <recommendedName>
        <fullName evidence="4">Annexin</fullName>
    </recommendedName>
</protein>
<dbReference type="PANTHER" id="PTHR10502:SF102">
    <property type="entry name" value="ANNEXIN B11"/>
    <property type="match status" value="1"/>
</dbReference>
<dbReference type="Pfam" id="PF00191">
    <property type="entry name" value="Annexin"/>
    <property type="match status" value="7"/>
</dbReference>
<keyword evidence="3 4" id="KW-0041">Annexin</keyword>
<evidence type="ECO:0000256" key="1">
    <source>
        <dbReference type="ARBA" id="ARBA00007831"/>
    </source>
</evidence>
<dbReference type="InterPro" id="IPR001464">
    <property type="entry name" value="Annexin"/>
</dbReference>
<dbReference type="EMBL" id="JBBJCI010000421">
    <property type="protein sequence ID" value="KAK7231001.1"/>
    <property type="molecule type" value="Genomic_DNA"/>
</dbReference>
<evidence type="ECO:0000256" key="2">
    <source>
        <dbReference type="ARBA" id="ARBA00022737"/>
    </source>
</evidence>
<dbReference type="InterPro" id="IPR018502">
    <property type="entry name" value="Annexin_repeat"/>
</dbReference>
<dbReference type="PROSITE" id="PS00223">
    <property type="entry name" value="ANNEXIN_1"/>
    <property type="match status" value="1"/>
</dbReference>
<evidence type="ECO:0000256" key="3">
    <source>
        <dbReference type="ARBA" id="ARBA00023216"/>
    </source>
</evidence>
<dbReference type="Pfam" id="PF20670">
    <property type="entry name" value="DUF6816"/>
    <property type="match status" value="1"/>
</dbReference>
<sequence>MGSGASIATDPTTICLTARGDDRNARRESGDAMRDLVDEVTEENRVATEYVAQRDVTTIYNACKGLGTDEAALSSIMIGRTKAHLATVDALYREHVGGGKTLASLIQSEVSGNLCKLLLYRSQSKVEFMASMVDVACKGFGTDEELLVDTLVPASNAELLALREHYEATRDASLMDLMRSELSGEILLFVTKLLAGERDESGDVDEDAAAEAAEKLYEAGEKDWWGTDEAAFVDALLGANPKQCQAINTAYENSHGKSLQKAIKSEFGSDAAYGLCACFYDGAPDLMARRLVDAMKGFGTDESVICRALGGDFSHCAAVAQRYFEITDASLVDTLVAELGGLFEGDFRFAVTTLVADADKRGRRLQEQVDALGPVDDDDDDALSARLDLLIQCNDATKELIAYEDALAIRRACHGGWTGLGTDEDELVGILARRTKSQLDRIDAQYRALYDTTLRREIEAETSGDFKDMLVLMQMGEAEGDAFLLDKATRGWGTDEKALIDVLAPKSPARIAATREQFEATYDKSLMDLLDDETSGWFEGDFNRIVKAFLVRSEVDDDADADEGAAEEAAAALHDAMKSCLGTDEATVVETLCGASRAQIAAIKVAYENAQGRSLESALEEDFGGMADDALLALVCPPLDYYCRVLKRAFGSWGTDEAAVTRVLGSLDKAAVGDLKARYFEKYDEDLDDMLKAKTSGDWGMAVLTWVVGVDPTRGREEEAAAAAAKIEAGEESDEDGSGSEEEEEDADSDESGDDDDDDDDDERKERRRANKRKQKKQRAELKKKAKKDKKLQKQRKDALRREKTRLAREKRLMEDAEAEYGDRLKVPIECAFDEAMYGLQNDCDADDAWREFKKKGFWKGHLLRFKTDDGVFIGALDCRRLLELEGHDPPGKRDKPFTVSAMAYNKCIKRGRPDVLPVAAVVPVCLCGRFRPPLFKKEHKDLKSYWKNPKKGRLDAKAMKDDMGDDEDPYEWLRSHQGADVVIDGREGKVNWGWFSKRYCNGAKVKKAMKRFKKKEWKKRPRLKIKGRKWTPWEYYKKVGFDDGRTVVVKNSLGQFEGVFSEEGYAMVKTKRDGDEPFDAEEAWDEYKGRVDDDPDEAIAVEQISVIKLFRGVEVEDEEDVDSDDEDSDDDRDYGGSDDSDEEEEEEDEEEEDEEPPPPRRRPCRGPGGRGGGKIVASAALQPRRARRIGTRFCIRARNAERRRATPAIRRIAARRRRGPRRRGARGGAAPRCRRGARPPRDTLAARDANLLRKPFIAVPPGPTAYPAWLEGTWRCDAAFAGFELPSKKISKQRVVANTDLPGFTKLSVARFGDVGRESTRYEMRFYRTPSGAVYEDYARDVASSLNAHAGDARLVESVSYDVAKNANRATVTLRPGTRNGERIELFVNGRRSEALGDDVFLSSENVRQVTLGYGTTSNPSAARVVIGEYQHYATWRRSGPDAARCNVLTAVYVEPQDPMFGDAFDLPVVVYAHNVAMSRVDGAA</sequence>
<gene>
    <name evidence="7" type="ORF">SO694_00077188</name>
</gene>
<evidence type="ECO:0000313" key="8">
    <source>
        <dbReference type="Proteomes" id="UP001363151"/>
    </source>
</evidence>
<proteinExistence type="inferred from homology"/>
<comment type="domain">
    <text evidence="4">A pair of annexin repeats may form one binding site for calcium and phospholipid.</text>
</comment>
<feature type="compositionally biased region" description="Basic residues" evidence="5">
    <location>
        <begin position="784"/>
        <end position="794"/>
    </location>
</feature>
<reference evidence="7 8" key="1">
    <citation type="submission" date="2024-03" db="EMBL/GenBank/DDBJ databases">
        <title>Aureococcus anophagefferens CCMP1851 and Kratosvirus quantuckense: Draft genome of a second virus-susceptible host strain in the model system.</title>
        <authorList>
            <person name="Chase E."/>
            <person name="Truchon A.R."/>
            <person name="Schepens W."/>
            <person name="Wilhelm S.W."/>
        </authorList>
    </citation>
    <scope>NUCLEOTIDE SEQUENCE [LARGE SCALE GENOMIC DNA]</scope>
    <source>
        <strain evidence="7 8">CCMP1851</strain>
    </source>
</reference>
<dbReference type="SMART" id="SM00335">
    <property type="entry name" value="ANX"/>
    <property type="match status" value="7"/>
</dbReference>
<feature type="domain" description="DUF6816" evidence="6">
    <location>
        <begin position="1264"/>
        <end position="1482"/>
    </location>
</feature>
<comment type="caution">
    <text evidence="7">The sequence shown here is derived from an EMBL/GenBank/DDBJ whole genome shotgun (WGS) entry which is preliminary data.</text>
</comment>
<dbReference type="SUPFAM" id="SSF47874">
    <property type="entry name" value="Annexin"/>
    <property type="match status" value="2"/>
</dbReference>
<dbReference type="PANTHER" id="PTHR10502">
    <property type="entry name" value="ANNEXIN"/>
    <property type="match status" value="1"/>
</dbReference>
<dbReference type="InterPro" id="IPR049213">
    <property type="entry name" value="DUF6816"/>
</dbReference>
<dbReference type="Gene3D" id="1.10.220.10">
    <property type="entry name" value="Annexin"/>
    <property type="match status" value="8"/>
</dbReference>
<evidence type="ECO:0000256" key="4">
    <source>
        <dbReference type="RuleBase" id="RU003540"/>
    </source>
</evidence>
<dbReference type="PROSITE" id="PS51897">
    <property type="entry name" value="ANNEXIN_2"/>
    <property type="match status" value="6"/>
</dbReference>
<evidence type="ECO:0000313" key="7">
    <source>
        <dbReference type="EMBL" id="KAK7231001.1"/>
    </source>
</evidence>
<evidence type="ECO:0000256" key="5">
    <source>
        <dbReference type="SAM" id="MobiDB-lite"/>
    </source>
</evidence>
<feature type="region of interest" description="Disordered" evidence="5">
    <location>
        <begin position="1216"/>
        <end position="1243"/>
    </location>
</feature>
<organism evidence="7 8">
    <name type="scientific">Aureococcus anophagefferens</name>
    <name type="common">Harmful bloom alga</name>
    <dbReference type="NCBI Taxonomy" id="44056"/>
    <lineage>
        <taxon>Eukaryota</taxon>
        <taxon>Sar</taxon>
        <taxon>Stramenopiles</taxon>
        <taxon>Ochrophyta</taxon>
        <taxon>Pelagophyceae</taxon>
        <taxon>Pelagomonadales</taxon>
        <taxon>Pelagomonadaceae</taxon>
        <taxon>Aureococcus</taxon>
    </lineage>
</organism>
<keyword evidence="4" id="KW-0111">Calcium/phospholipid-binding</keyword>
<dbReference type="Proteomes" id="UP001363151">
    <property type="component" value="Unassembled WGS sequence"/>
</dbReference>
<feature type="compositionally biased region" description="Acidic residues" evidence="5">
    <location>
        <begin position="1116"/>
        <end position="1157"/>
    </location>
</feature>